<feature type="region of interest" description="Disordered" evidence="2">
    <location>
        <begin position="611"/>
        <end position="643"/>
    </location>
</feature>
<dbReference type="Gene3D" id="1.20.58.630">
    <property type="match status" value="1"/>
</dbReference>
<proteinExistence type="predicted"/>
<keyword evidence="1" id="KW-0175">Coiled coil</keyword>
<dbReference type="OrthoDB" id="1104827at2759"/>
<dbReference type="SMART" id="SM00498">
    <property type="entry name" value="FH2"/>
    <property type="match status" value="1"/>
</dbReference>
<dbReference type="InterPro" id="IPR016024">
    <property type="entry name" value="ARM-type_fold"/>
</dbReference>
<accession>A0A813UZ73</accession>
<dbReference type="Pfam" id="PF02181">
    <property type="entry name" value="FH2"/>
    <property type="match status" value="1"/>
</dbReference>
<dbReference type="Pfam" id="PF06367">
    <property type="entry name" value="Drf_FH3"/>
    <property type="match status" value="1"/>
</dbReference>
<dbReference type="Proteomes" id="UP000681722">
    <property type="component" value="Unassembled WGS sequence"/>
</dbReference>
<evidence type="ECO:0000256" key="2">
    <source>
        <dbReference type="SAM" id="MobiDB-lite"/>
    </source>
</evidence>
<evidence type="ECO:0000259" key="4">
    <source>
        <dbReference type="PROSITE" id="PS51444"/>
    </source>
</evidence>
<dbReference type="AlphaFoldDB" id="A0A813UZ73"/>
<feature type="compositionally biased region" description="Polar residues" evidence="2">
    <location>
        <begin position="23"/>
        <end position="71"/>
    </location>
</feature>
<dbReference type="InterPro" id="IPR011989">
    <property type="entry name" value="ARM-like"/>
</dbReference>
<evidence type="ECO:0000313" key="7">
    <source>
        <dbReference type="Proteomes" id="UP000663829"/>
    </source>
</evidence>
<dbReference type="Proteomes" id="UP000663829">
    <property type="component" value="Unassembled WGS sequence"/>
</dbReference>
<keyword evidence="7" id="KW-1185">Reference proteome</keyword>
<dbReference type="Gene3D" id="1.25.10.10">
    <property type="entry name" value="Leucine-rich Repeat Variant"/>
    <property type="match status" value="1"/>
</dbReference>
<feature type="compositionally biased region" description="Basic residues" evidence="2">
    <location>
        <begin position="1"/>
        <end position="10"/>
    </location>
</feature>
<gene>
    <name evidence="5" type="ORF">GPM918_LOCUS5309</name>
    <name evidence="6" type="ORF">SRO942_LOCUS5309</name>
</gene>
<feature type="coiled-coil region" evidence="1">
    <location>
        <begin position="516"/>
        <end position="550"/>
    </location>
</feature>
<dbReference type="SUPFAM" id="SSF101447">
    <property type="entry name" value="Formin homology 2 domain (FH2 domain)"/>
    <property type="match status" value="1"/>
</dbReference>
<dbReference type="PROSITE" id="PS51232">
    <property type="entry name" value="GBD_FH3"/>
    <property type="match status" value="1"/>
</dbReference>
<dbReference type="PROSITE" id="PS51444">
    <property type="entry name" value="FH2"/>
    <property type="match status" value="1"/>
</dbReference>
<feature type="domain" description="GBD/FH3" evidence="3">
    <location>
        <begin position="68"/>
        <end position="466"/>
    </location>
</feature>
<protein>
    <submittedName>
        <fullName evidence="5">Uncharacterized protein</fullName>
    </submittedName>
</protein>
<feature type="region of interest" description="Disordered" evidence="2">
    <location>
        <begin position="567"/>
        <end position="588"/>
    </location>
</feature>
<dbReference type="PANTHER" id="PTHR45691">
    <property type="entry name" value="PROTEIN DIAPHANOUS"/>
    <property type="match status" value="1"/>
</dbReference>
<organism evidence="5 7">
    <name type="scientific">Didymodactylos carnosus</name>
    <dbReference type="NCBI Taxonomy" id="1234261"/>
    <lineage>
        <taxon>Eukaryota</taxon>
        <taxon>Metazoa</taxon>
        <taxon>Spiralia</taxon>
        <taxon>Gnathifera</taxon>
        <taxon>Rotifera</taxon>
        <taxon>Eurotatoria</taxon>
        <taxon>Bdelloidea</taxon>
        <taxon>Philodinida</taxon>
        <taxon>Philodinidae</taxon>
        <taxon>Didymodactylos</taxon>
    </lineage>
</organism>
<dbReference type="SUPFAM" id="SSF48371">
    <property type="entry name" value="ARM repeat"/>
    <property type="match status" value="1"/>
</dbReference>
<dbReference type="Gene3D" id="1.20.58.2220">
    <property type="entry name" value="Formin, FH2 domain"/>
    <property type="match status" value="1"/>
</dbReference>
<comment type="caution">
    <text evidence="5">The sequence shown here is derived from an EMBL/GenBank/DDBJ whole genome shotgun (WGS) entry which is preliminary data.</text>
</comment>
<dbReference type="Gene3D" id="6.10.30.30">
    <property type="match status" value="1"/>
</dbReference>
<dbReference type="EMBL" id="CAJNOQ010000763">
    <property type="protein sequence ID" value="CAF0835980.1"/>
    <property type="molecule type" value="Genomic_DNA"/>
</dbReference>
<feature type="region of interest" description="Disordered" evidence="2">
    <location>
        <begin position="1092"/>
        <end position="1135"/>
    </location>
</feature>
<dbReference type="InterPro" id="IPR014768">
    <property type="entry name" value="GBD/FH3_dom"/>
</dbReference>
<feature type="region of interest" description="Disordered" evidence="2">
    <location>
        <begin position="1"/>
        <end position="71"/>
    </location>
</feature>
<reference evidence="5" key="1">
    <citation type="submission" date="2021-02" db="EMBL/GenBank/DDBJ databases">
        <authorList>
            <person name="Nowell W R."/>
        </authorList>
    </citation>
    <scope>NUCLEOTIDE SEQUENCE</scope>
</reference>
<dbReference type="InterPro" id="IPR051412">
    <property type="entry name" value="Formin_Homology_Diaphanous_sf"/>
</dbReference>
<dbReference type="GO" id="GO:0030041">
    <property type="term" value="P:actin filament polymerization"/>
    <property type="evidence" value="ECO:0007669"/>
    <property type="project" value="TreeGrafter"/>
</dbReference>
<dbReference type="GO" id="GO:0005884">
    <property type="term" value="C:actin filament"/>
    <property type="evidence" value="ECO:0007669"/>
    <property type="project" value="TreeGrafter"/>
</dbReference>
<dbReference type="GO" id="GO:0003779">
    <property type="term" value="F:actin binding"/>
    <property type="evidence" value="ECO:0007669"/>
    <property type="project" value="InterPro"/>
</dbReference>
<name>A0A813UZ73_9BILA</name>
<evidence type="ECO:0000259" key="3">
    <source>
        <dbReference type="PROSITE" id="PS51232"/>
    </source>
</evidence>
<dbReference type="SMART" id="SM01139">
    <property type="entry name" value="Drf_FH3"/>
    <property type="match status" value="1"/>
</dbReference>
<dbReference type="EMBL" id="CAJOBC010000763">
    <property type="protein sequence ID" value="CAF3623213.1"/>
    <property type="molecule type" value="Genomic_DNA"/>
</dbReference>
<evidence type="ECO:0000313" key="5">
    <source>
        <dbReference type="EMBL" id="CAF0835980.1"/>
    </source>
</evidence>
<evidence type="ECO:0000256" key="1">
    <source>
        <dbReference type="SAM" id="Coils"/>
    </source>
</evidence>
<evidence type="ECO:0000313" key="6">
    <source>
        <dbReference type="EMBL" id="CAF3623213.1"/>
    </source>
</evidence>
<feature type="coiled-coil region" evidence="1">
    <location>
        <begin position="926"/>
        <end position="953"/>
    </location>
</feature>
<dbReference type="InterPro" id="IPR042201">
    <property type="entry name" value="FH2_Formin_sf"/>
</dbReference>
<sequence length="1135" mass="129385">MRLPKAHKSRGGIPFDHGIDNTVGHSGSDNNNSHGTINTSFTSQSSTYDGDLNPVSQTITVSNNEPEINSLSEEELRERFKTIMDDLFTGNETKKRTFEQMSVQHMRAMLISHSNLAANEMSGQNAPEVQINFLNSISIDNLPKHSKDIFDKVAFSLKKYGLKWSKIFGENNRGPNSLCSALNIFIEKVQLTREKINHDNDPRKEKINNLYDTIGAGIEAFKNYLNLGWNFNSLKERLAMDIARCTINVLNLLYDEKDERVTKTKHSCAIVLFTLAMPNESNPTNGRDIAAFLVTSARKWCHKRERFACLVDGLDNTIDVSGDYLMCINAIFVTLSTEHRYHLRSELFRSGFKKRFEELQKKIDECPDLKYKENAVTQVDLFYKKIEEDYQSMNIKLDLISGSWSNSHSCFEYFYQLVHGTTSEHILSSILNRLICIRDDPAVRYAYLKLIDECITKIVFSKQARDPDFDTWSLSSEADSGVSDPSSIRADGSLSDISHTMNTPSSVLSAEHDVNIGLLKGRIEYLEENKEKLNKLIDLLLTNVDEETAKNIKKQYADIFKGPHQITIPTDLQPSTNIPPPPPFPFFDSSNIPTAPSCPFSASSNIPLPPPFFSSSSNAPLPPPGMSGAQAPPGPPPLPDYLPAKHKYTVDEAIKKVNWNKVNPHLIKKESLWVNIDETKYQNKTFFSSLKENFSTKSAAFKGLNTDLSENEATTKKTKQFRVLDARAGQNFAIMFSQLKSTPQQFRQWLMSCDSDHLTSDLLGQLDRSLPTPEELKKLLDLKHEMNDLPDSEQYFCAISDIKRLPQRIKTLLFKARYKEQLEEIEKHLVAGRHACETVRKSQRFHKILELILTVGNYMNSSAKSYEPVYGFDITFLPRLHATKANDGKRTLLHFMAQEIEKDQPDLLKFLDEFQGVTEVAAKIDTNDLQKTLQEIKSRVNNAQLDLDNCKKTPLQDPNDRFVEAMEVNFVKHAHDDVERLERLNTKMANAFQDLCDFLTMDGKKYSLNEFFADLKAFCTIFSTCLQENRLCREQEEKLRRAQIAKQIIEEGKKRQRNENKNEQNTFFKPSDEDVNVVSNLRSALKDTNILNPQRRRRPGIGKSKTSQNRTLKSNENVLSDFKQDADSNSDTRTQ</sequence>
<dbReference type="PANTHER" id="PTHR45691:SF6">
    <property type="entry name" value="PROTEIN DIAPHANOUS"/>
    <property type="match status" value="1"/>
</dbReference>
<dbReference type="InterPro" id="IPR015425">
    <property type="entry name" value="FH2_Formin"/>
</dbReference>
<dbReference type="InterPro" id="IPR010472">
    <property type="entry name" value="FH3_dom"/>
</dbReference>
<feature type="compositionally biased region" description="Polar residues" evidence="2">
    <location>
        <begin position="567"/>
        <end position="576"/>
    </location>
</feature>
<feature type="compositionally biased region" description="Polar residues" evidence="2">
    <location>
        <begin position="1104"/>
        <end position="1118"/>
    </location>
</feature>
<feature type="domain" description="FH2" evidence="4">
    <location>
        <begin position="644"/>
        <end position="1048"/>
    </location>
</feature>
<dbReference type="Gene3D" id="1.10.238.150">
    <property type="entry name" value="Formin, FH3 diaphanous domain"/>
    <property type="match status" value="1"/>
</dbReference>